<comment type="caution">
    <text evidence="4">The sequence shown here is derived from an EMBL/GenBank/DDBJ whole genome shotgun (WGS) entry which is preliminary data.</text>
</comment>
<keyword evidence="2" id="KW-0812">Transmembrane</keyword>
<organism evidence="4 5">
    <name type="scientific">Metaclostridioides mangenotii</name>
    <dbReference type="NCBI Taxonomy" id="1540"/>
    <lineage>
        <taxon>Bacteria</taxon>
        <taxon>Bacillati</taxon>
        <taxon>Bacillota</taxon>
        <taxon>Clostridia</taxon>
        <taxon>Peptostreptococcales</taxon>
        <taxon>Peptostreptococcaceae</taxon>
        <taxon>Metaclostridioides</taxon>
    </lineage>
</organism>
<dbReference type="Proteomes" id="UP000767291">
    <property type="component" value="Unassembled WGS sequence"/>
</dbReference>
<protein>
    <recommendedName>
        <fullName evidence="3">SPOR domain-containing protein</fullName>
    </recommendedName>
</protein>
<accession>A0ABS4EAA7</accession>
<feature type="region of interest" description="Disordered" evidence="1">
    <location>
        <begin position="564"/>
        <end position="616"/>
    </location>
</feature>
<keyword evidence="2" id="KW-1133">Transmembrane helix</keyword>
<evidence type="ECO:0000313" key="4">
    <source>
        <dbReference type="EMBL" id="MBP1854874.1"/>
    </source>
</evidence>
<dbReference type="Pfam" id="PF05036">
    <property type="entry name" value="SPOR"/>
    <property type="match status" value="1"/>
</dbReference>
<dbReference type="EMBL" id="JAGGJX010000001">
    <property type="protein sequence ID" value="MBP1854874.1"/>
    <property type="molecule type" value="Genomic_DNA"/>
</dbReference>
<keyword evidence="5" id="KW-1185">Reference proteome</keyword>
<name>A0ABS4EAA7_9FIRM</name>
<gene>
    <name evidence="4" type="ORF">J2Z43_001264</name>
</gene>
<sequence length="753" mass="86817">MEEKNNLIKNTVLNVASNFLKQETKINEKMDATLNKKFEKVDLNESKYVELLKFNILFYKTLSRNIEPLIGKWITDKYIPNIDELEKDLELITAKCRKYVNKAMKEDIKLLKVDDLRSFLAYDKMEINEKKRRLEKDYKVLNLYKDLLNILFRKISLDRDEFEFIYDLDYVEVKRDLKKEIIICVNKILSDSKAEIVGDSLDDEDEFDYSEEMELVSEEKNDQFKDHSEHSGINDVEVTYLTKLGGLSANSIEKYINNEYKKILKLEDITNDEALGFGTEGIIDFAAGSIILEFLNNKNRDLIEGAMRLVAIGEFGEKNFKDYMKSIIKDETVINLEVWNEACKIIKKNFSNIVGSEIASKNVASFNDIDMDEYVYMIKNADKNKHFKDSFAVREIVTAKEKIDKNQAMNDNKSNNTHPEETKVFKELEILKSMGEKDGEDVERNEKHKFVELADSIEEKENYKESHKGDELENDVYVPGFEDLEKFNEEYKKNTSFGNSSHSEDEIMSEDIVINEQVSSNSDDEDDRDVDGEALPKTRRVRDAIVAIAVVAVVVVIYFTTVKGSNRPDQSASNNTQTQSQNTNNSSNNSSKKEVDKKAAAEKKAKEAEAKKAKEMEALKDGGGEYYRVYAGAHNSESSAKEAQEKFSSKGIDTKIVKSNGYFKIDAGDFDDYNEATERTSELSKKSIDTYIAKYDKYYDYKIDEFKKSAKKMSDEELKEEYNDLKDELKGKSGSAYREYSKNLDEIYNELQQ</sequence>
<feature type="compositionally biased region" description="Low complexity" evidence="1">
    <location>
        <begin position="570"/>
        <end position="590"/>
    </location>
</feature>
<proteinExistence type="predicted"/>
<dbReference type="SUPFAM" id="SSF110997">
    <property type="entry name" value="Sporulation related repeat"/>
    <property type="match status" value="1"/>
</dbReference>
<feature type="domain" description="SPOR" evidence="3">
    <location>
        <begin position="621"/>
        <end position="696"/>
    </location>
</feature>
<reference evidence="4 5" key="1">
    <citation type="submission" date="2021-03" db="EMBL/GenBank/DDBJ databases">
        <title>Genomic Encyclopedia of Type Strains, Phase IV (KMG-IV): sequencing the most valuable type-strain genomes for metagenomic binning, comparative biology and taxonomic classification.</title>
        <authorList>
            <person name="Goeker M."/>
        </authorList>
    </citation>
    <scope>NUCLEOTIDE SEQUENCE [LARGE SCALE GENOMIC DNA]</scope>
    <source>
        <strain evidence="4 5">DSM 1289</strain>
    </source>
</reference>
<keyword evidence="2" id="KW-0472">Membrane</keyword>
<dbReference type="Gene3D" id="3.30.70.1070">
    <property type="entry name" value="Sporulation related repeat"/>
    <property type="match status" value="1"/>
</dbReference>
<evidence type="ECO:0000256" key="2">
    <source>
        <dbReference type="SAM" id="Phobius"/>
    </source>
</evidence>
<evidence type="ECO:0000313" key="5">
    <source>
        <dbReference type="Proteomes" id="UP000767291"/>
    </source>
</evidence>
<dbReference type="InterPro" id="IPR036680">
    <property type="entry name" value="SPOR-like_sf"/>
</dbReference>
<evidence type="ECO:0000256" key="1">
    <source>
        <dbReference type="SAM" id="MobiDB-lite"/>
    </source>
</evidence>
<dbReference type="InterPro" id="IPR007730">
    <property type="entry name" value="SPOR-like_dom"/>
</dbReference>
<dbReference type="PROSITE" id="PS51724">
    <property type="entry name" value="SPOR"/>
    <property type="match status" value="1"/>
</dbReference>
<feature type="compositionally biased region" description="Basic and acidic residues" evidence="1">
    <location>
        <begin position="591"/>
        <end position="616"/>
    </location>
</feature>
<feature type="transmembrane region" description="Helical" evidence="2">
    <location>
        <begin position="544"/>
        <end position="562"/>
    </location>
</feature>
<evidence type="ECO:0000259" key="3">
    <source>
        <dbReference type="PROSITE" id="PS51724"/>
    </source>
</evidence>